<dbReference type="AlphaFoldDB" id="A0ABC8SYU4"/>
<dbReference type="Gene3D" id="1.10.10.10">
    <property type="entry name" value="Winged helix-like DNA-binding domain superfamily/Winged helix DNA-binding domain"/>
    <property type="match status" value="1"/>
</dbReference>
<dbReference type="InterPro" id="IPR001077">
    <property type="entry name" value="COMT_C"/>
</dbReference>
<dbReference type="Pfam" id="PF08100">
    <property type="entry name" value="Dimerisation"/>
    <property type="match status" value="1"/>
</dbReference>
<protein>
    <recommendedName>
        <fullName evidence="10">Caffeic acid O-methyltransferase</fullName>
    </recommendedName>
</protein>
<evidence type="ECO:0000256" key="2">
    <source>
        <dbReference type="ARBA" id="ARBA00022679"/>
    </source>
</evidence>
<feature type="domain" description="O-methyltransferase C-terminal" evidence="6">
    <location>
        <begin position="138"/>
        <end position="211"/>
    </location>
</feature>
<dbReference type="SUPFAM" id="SSF53335">
    <property type="entry name" value="S-adenosyl-L-methionine-dependent methyltransferases"/>
    <property type="match status" value="2"/>
</dbReference>
<dbReference type="InterPro" id="IPR036388">
    <property type="entry name" value="WH-like_DNA-bd_sf"/>
</dbReference>
<comment type="caution">
    <text evidence="8">The sequence shown here is derived from an EMBL/GenBank/DDBJ whole genome shotgun (WGS) entry which is preliminary data.</text>
</comment>
<dbReference type="InterPro" id="IPR012967">
    <property type="entry name" value="COMT_dimerisation"/>
</dbReference>
<comment type="similarity">
    <text evidence="4">Belongs to the class I-like SAM-binding methyltransferase superfamily. Cation-independent O-methyltransferase family. COMT subfamily.</text>
</comment>
<keyword evidence="9" id="KW-1185">Reference proteome</keyword>
<evidence type="ECO:0000259" key="7">
    <source>
        <dbReference type="Pfam" id="PF08100"/>
    </source>
</evidence>
<evidence type="ECO:0000256" key="1">
    <source>
        <dbReference type="ARBA" id="ARBA00022603"/>
    </source>
</evidence>
<evidence type="ECO:0000256" key="5">
    <source>
        <dbReference type="PIRSR" id="PIRSR005739-1"/>
    </source>
</evidence>
<evidence type="ECO:0000259" key="6">
    <source>
        <dbReference type="Pfam" id="PF00891"/>
    </source>
</evidence>
<accession>A0ABC8SYU4</accession>
<dbReference type="InterPro" id="IPR029063">
    <property type="entry name" value="SAM-dependent_MTases_sf"/>
</dbReference>
<keyword evidence="1" id="KW-0489">Methyltransferase</keyword>
<dbReference type="PROSITE" id="PS51683">
    <property type="entry name" value="SAM_OMT_II"/>
    <property type="match status" value="1"/>
</dbReference>
<evidence type="ECO:0000256" key="4">
    <source>
        <dbReference type="ARBA" id="ARBA00034481"/>
    </source>
</evidence>
<dbReference type="Proteomes" id="UP001642360">
    <property type="component" value="Unassembled WGS sequence"/>
</dbReference>
<dbReference type="PANTHER" id="PTHR11746">
    <property type="entry name" value="O-METHYLTRANSFERASE"/>
    <property type="match status" value="1"/>
</dbReference>
<keyword evidence="2" id="KW-0808">Transferase</keyword>
<proteinExistence type="inferred from homology"/>
<dbReference type="GO" id="GO:0032259">
    <property type="term" value="P:methylation"/>
    <property type="evidence" value="ECO:0007669"/>
    <property type="project" value="UniProtKB-KW"/>
</dbReference>
<dbReference type="FunFam" id="1.10.10.10:FF:000357">
    <property type="entry name" value="Caffeic acid 3-O-methyltransferase"/>
    <property type="match status" value="1"/>
</dbReference>
<keyword evidence="3" id="KW-0949">S-adenosyl-L-methionine</keyword>
<reference evidence="8 9" key="1">
    <citation type="submission" date="2024-02" db="EMBL/GenBank/DDBJ databases">
        <authorList>
            <person name="Vignale AGUSTIN F."/>
            <person name="Sosa J E."/>
            <person name="Modenutti C."/>
        </authorList>
    </citation>
    <scope>NUCLEOTIDE SEQUENCE [LARGE SCALE GENOMIC DNA]</scope>
</reference>
<dbReference type="InterPro" id="IPR036390">
    <property type="entry name" value="WH_DNA-bd_sf"/>
</dbReference>
<sequence>MHNLNGQFIVPNEEEQFIKVLNFPGASILPMVIKAAIELDLFEIMAKAHHPSAQLSAREIASHLPTKNLEASLILDRMLRFLASNSILTCSLIRDEDGQATRLYGMGPICKYFVRNQHGVSFGPCIQFLQDKIVLESWYQLKDVIIEGGIPFDKGHGMNAFEYPGKDNRFNEVFKKAMSSHSALVMEKILETYKGFEGIQEIVDVGGGLGGFEGIQEIVDVGGGLGVTLRSIVSKYPHIRGITFDLPHVIKDAPPCSGVEHVGGDMFESVPKGEAIFMKCLSTIRNVLHDWCDDHCLKILKNCWNALPNSGKVIVVELIIPEYAETDLRSQNAIIVDMIMLNINPGGKERTEKEFETLARGAGFTALKLICRK</sequence>
<dbReference type="Pfam" id="PF00891">
    <property type="entry name" value="Methyltransf_2"/>
    <property type="match status" value="2"/>
</dbReference>
<dbReference type="PIRSF" id="PIRSF005739">
    <property type="entry name" value="O-mtase"/>
    <property type="match status" value="1"/>
</dbReference>
<dbReference type="SUPFAM" id="SSF46785">
    <property type="entry name" value="Winged helix' DNA-binding domain"/>
    <property type="match status" value="1"/>
</dbReference>
<evidence type="ECO:0000313" key="8">
    <source>
        <dbReference type="EMBL" id="CAK9162367.1"/>
    </source>
</evidence>
<gene>
    <name evidence="8" type="ORF">ILEXP_LOCUS31237</name>
</gene>
<dbReference type="InterPro" id="IPR016461">
    <property type="entry name" value="COMT-like"/>
</dbReference>
<feature type="active site" description="Proton acceptor" evidence="5">
    <location>
        <position position="289"/>
    </location>
</feature>
<name>A0ABC8SYU4_9AQUA</name>
<evidence type="ECO:0008006" key="10">
    <source>
        <dbReference type="Google" id="ProtNLM"/>
    </source>
</evidence>
<dbReference type="EMBL" id="CAUOFW020003847">
    <property type="protein sequence ID" value="CAK9162367.1"/>
    <property type="molecule type" value="Genomic_DNA"/>
</dbReference>
<evidence type="ECO:0000313" key="9">
    <source>
        <dbReference type="Proteomes" id="UP001642360"/>
    </source>
</evidence>
<feature type="domain" description="O-methyltransferase dimerisation" evidence="7">
    <location>
        <begin position="25"/>
        <end position="115"/>
    </location>
</feature>
<dbReference type="GO" id="GO:0008757">
    <property type="term" value="F:S-adenosylmethionine-dependent methyltransferase activity"/>
    <property type="evidence" value="ECO:0007669"/>
    <property type="project" value="UniProtKB-ARBA"/>
</dbReference>
<organism evidence="8 9">
    <name type="scientific">Ilex paraguariensis</name>
    <name type="common">yerba mate</name>
    <dbReference type="NCBI Taxonomy" id="185542"/>
    <lineage>
        <taxon>Eukaryota</taxon>
        <taxon>Viridiplantae</taxon>
        <taxon>Streptophyta</taxon>
        <taxon>Embryophyta</taxon>
        <taxon>Tracheophyta</taxon>
        <taxon>Spermatophyta</taxon>
        <taxon>Magnoliopsida</taxon>
        <taxon>eudicotyledons</taxon>
        <taxon>Gunneridae</taxon>
        <taxon>Pentapetalae</taxon>
        <taxon>asterids</taxon>
        <taxon>campanulids</taxon>
        <taxon>Aquifoliales</taxon>
        <taxon>Aquifoliaceae</taxon>
        <taxon>Ilex</taxon>
    </lineage>
</organism>
<evidence type="ECO:0000256" key="3">
    <source>
        <dbReference type="ARBA" id="ARBA00022691"/>
    </source>
</evidence>
<feature type="domain" description="O-methyltransferase C-terminal" evidence="6">
    <location>
        <begin position="212"/>
        <end position="364"/>
    </location>
</feature>
<dbReference type="Gene3D" id="3.40.50.150">
    <property type="entry name" value="Vaccinia Virus protein VP39"/>
    <property type="match status" value="2"/>
</dbReference>